<accession>A0A200PTY9</accession>
<evidence type="ECO:0000256" key="3">
    <source>
        <dbReference type="ARBA" id="ARBA00022448"/>
    </source>
</evidence>
<keyword evidence="9" id="KW-0406">Ion transport</keyword>
<dbReference type="Pfam" id="PF00520">
    <property type="entry name" value="Ion_trans"/>
    <property type="match status" value="1"/>
</dbReference>
<dbReference type="Gene3D" id="1.20.120.350">
    <property type="entry name" value="Voltage-gated potassium channels. Chain C"/>
    <property type="match status" value="1"/>
</dbReference>
<name>A0A200PTY9_MACCD</name>
<evidence type="ECO:0000259" key="15">
    <source>
        <dbReference type="Pfam" id="PF00520"/>
    </source>
</evidence>
<evidence type="ECO:0000256" key="4">
    <source>
        <dbReference type="ARBA" id="ARBA00022475"/>
    </source>
</evidence>
<evidence type="ECO:0000256" key="9">
    <source>
        <dbReference type="ARBA" id="ARBA00023065"/>
    </source>
</evidence>
<dbReference type="PANTHER" id="PTHR46480:SF1">
    <property type="entry name" value="VOLTAGE-GATED HYDROGEN CHANNEL 1"/>
    <property type="match status" value="1"/>
</dbReference>
<comment type="subcellular location">
    <subcellularLocation>
        <location evidence="1">Cell membrane</location>
        <topology evidence="1">Multi-pass membrane protein</topology>
    </subcellularLocation>
</comment>
<evidence type="ECO:0000313" key="16">
    <source>
        <dbReference type="EMBL" id="OVA01656.1"/>
    </source>
</evidence>
<sequence length="233" mass="26616">MNSSQIQDPQHPDSVIPIENIETSVDGLVRSWKRRQKWKLVFGKQQNDDHHDKKRAPWRIWLGKFLESTPIHVLSLLLLLIDLALTVLDISSTLLSCKTKKEKEENELFHWIEIVILSVLTAKVLASAVASGISFFKRPGGVIDGVVLISALILELSVKKKWAGLLVVVSLWRVVRVVESAFELSDEAIEAQIEGIQRQFEALRKENQWLRESIAEKDNKIAELEKELDQLRQ</sequence>
<dbReference type="OMA" id="VWYHWAG"/>
<dbReference type="PANTHER" id="PTHR46480">
    <property type="entry name" value="F20B24.22"/>
    <property type="match status" value="1"/>
</dbReference>
<dbReference type="OrthoDB" id="427456at2759"/>
<dbReference type="InParanoid" id="A0A200PTY9"/>
<comment type="caution">
    <text evidence="16">The sequence shown here is derived from an EMBL/GenBank/DDBJ whole genome shotgun (WGS) entry which is preliminary data.</text>
</comment>
<feature type="domain" description="Ion transport" evidence="15">
    <location>
        <begin position="77"/>
        <end position="178"/>
    </location>
</feature>
<feature type="coiled-coil region" evidence="13">
    <location>
        <begin position="186"/>
        <end position="227"/>
    </location>
</feature>
<dbReference type="GO" id="GO:0030171">
    <property type="term" value="F:voltage-gated proton channel activity"/>
    <property type="evidence" value="ECO:0007669"/>
    <property type="project" value="InterPro"/>
</dbReference>
<keyword evidence="7 14" id="KW-1133">Transmembrane helix</keyword>
<evidence type="ECO:0000256" key="2">
    <source>
        <dbReference type="ARBA" id="ARBA00015897"/>
    </source>
</evidence>
<evidence type="ECO:0000256" key="7">
    <source>
        <dbReference type="ARBA" id="ARBA00022989"/>
    </source>
</evidence>
<protein>
    <recommendedName>
        <fullName evidence="2">Voltage-gated hydrogen channel 1</fullName>
    </recommendedName>
    <alternativeName>
        <fullName evidence="12">Hydrogen voltage-gated channel 1</fullName>
    </alternativeName>
</protein>
<feature type="transmembrane region" description="Helical" evidence="14">
    <location>
        <begin position="71"/>
        <end position="90"/>
    </location>
</feature>
<feature type="transmembrane region" description="Helical" evidence="14">
    <location>
        <begin position="111"/>
        <end position="136"/>
    </location>
</feature>
<keyword evidence="8 13" id="KW-0175">Coiled coil</keyword>
<evidence type="ECO:0000256" key="14">
    <source>
        <dbReference type="SAM" id="Phobius"/>
    </source>
</evidence>
<organism evidence="16 17">
    <name type="scientific">Macleaya cordata</name>
    <name type="common">Five-seeded plume-poppy</name>
    <name type="synonym">Bocconia cordata</name>
    <dbReference type="NCBI Taxonomy" id="56857"/>
    <lineage>
        <taxon>Eukaryota</taxon>
        <taxon>Viridiplantae</taxon>
        <taxon>Streptophyta</taxon>
        <taxon>Embryophyta</taxon>
        <taxon>Tracheophyta</taxon>
        <taxon>Spermatophyta</taxon>
        <taxon>Magnoliopsida</taxon>
        <taxon>Ranunculales</taxon>
        <taxon>Papaveraceae</taxon>
        <taxon>Papaveroideae</taxon>
        <taxon>Macleaya</taxon>
    </lineage>
</organism>
<evidence type="ECO:0000256" key="6">
    <source>
        <dbReference type="ARBA" id="ARBA00022882"/>
    </source>
</evidence>
<proteinExistence type="predicted"/>
<gene>
    <name evidence="16" type="ORF">BVC80_9073g95</name>
</gene>
<keyword evidence="4" id="KW-1003">Cell membrane</keyword>
<dbReference type="InterPro" id="IPR027359">
    <property type="entry name" value="Volt_channel_dom_sf"/>
</dbReference>
<keyword evidence="3" id="KW-0813">Transport</keyword>
<dbReference type="EMBL" id="MVGT01004040">
    <property type="protein sequence ID" value="OVA01656.1"/>
    <property type="molecule type" value="Genomic_DNA"/>
</dbReference>
<evidence type="ECO:0000256" key="10">
    <source>
        <dbReference type="ARBA" id="ARBA00023136"/>
    </source>
</evidence>
<evidence type="ECO:0000256" key="12">
    <source>
        <dbReference type="ARBA" id="ARBA00031989"/>
    </source>
</evidence>
<keyword evidence="5 14" id="KW-0812">Transmembrane</keyword>
<dbReference type="Proteomes" id="UP000195402">
    <property type="component" value="Unassembled WGS sequence"/>
</dbReference>
<evidence type="ECO:0000256" key="1">
    <source>
        <dbReference type="ARBA" id="ARBA00004651"/>
    </source>
</evidence>
<keyword evidence="6" id="KW-0851">Voltage-gated channel</keyword>
<dbReference type="FunCoup" id="A0A200PTY9">
    <property type="interactions" value="16"/>
</dbReference>
<evidence type="ECO:0000256" key="5">
    <source>
        <dbReference type="ARBA" id="ARBA00022692"/>
    </source>
</evidence>
<keyword evidence="11" id="KW-0407">Ion channel</keyword>
<evidence type="ECO:0000313" key="17">
    <source>
        <dbReference type="Proteomes" id="UP000195402"/>
    </source>
</evidence>
<keyword evidence="10 14" id="KW-0472">Membrane</keyword>
<dbReference type="InterPro" id="IPR031846">
    <property type="entry name" value="Hvcn1"/>
</dbReference>
<evidence type="ECO:0000256" key="8">
    <source>
        <dbReference type="ARBA" id="ARBA00023054"/>
    </source>
</evidence>
<dbReference type="GO" id="GO:0034702">
    <property type="term" value="C:monoatomic ion channel complex"/>
    <property type="evidence" value="ECO:0007669"/>
    <property type="project" value="UniProtKB-KW"/>
</dbReference>
<reference evidence="16 17" key="1">
    <citation type="journal article" date="2017" name="Mol. Plant">
        <title>The Genome of Medicinal Plant Macleaya cordata Provides New Insights into Benzylisoquinoline Alkaloids Metabolism.</title>
        <authorList>
            <person name="Liu X."/>
            <person name="Liu Y."/>
            <person name="Huang P."/>
            <person name="Ma Y."/>
            <person name="Qing Z."/>
            <person name="Tang Q."/>
            <person name="Cao H."/>
            <person name="Cheng P."/>
            <person name="Zheng Y."/>
            <person name="Yuan Z."/>
            <person name="Zhou Y."/>
            <person name="Liu J."/>
            <person name="Tang Z."/>
            <person name="Zhuo Y."/>
            <person name="Zhang Y."/>
            <person name="Yu L."/>
            <person name="Huang J."/>
            <person name="Yang P."/>
            <person name="Peng Q."/>
            <person name="Zhang J."/>
            <person name="Jiang W."/>
            <person name="Zhang Z."/>
            <person name="Lin K."/>
            <person name="Ro D.K."/>
            <person name="Chen X."/>
            <person name="Xiong X."/>
            <person name="Shang Y."/>
            <person name="Huang S."/>
            <person name="Zeng J."/>
        </authorList>
    </citation>
    <scope>NUCLEOTIDE SEQUENCE [LARGE SCALE GENOMIC DNA]</scope>
    <source>
        <strain evidence="17">cv. BLH2017</strain>
        <tissue evidence="16">Root</tissue>
    </source>
</reference>
<evidence type="ECO:0000256" key="13">
    <source>
        <dbReference type="SAM" id="Coils"/>
    </source>
</evidence>
<dbReference type="GO" id="GO:0005886">
    <property type="term" value="C:plasma membrane"/>
    <property type="evidence" value="ECO:0007669"/>
    <property type="project" value="UniProtKB-SubCell"/>
</dbReference>
<dbReference type="InterPro" id="IPR005821">
    <property type="entry name" value="Ion_trans_dom"/>
</dbReference>
<dbReference type="STRING" id="56857.A0A200PTY9"/>
<dbReference type="AlphaFoldDB" id="A0A200PTY9"/>
<evidence type="ECO:0000256" key="11">
    <source>
        <dbReference type="ARBA" id="ARBA00023303"/>
    </source>
</evidence>
<keyword evidence="17" id="KW-1185">Reference proteome</keyword>